<dbReference type="GO" id="GO:0005886">
    <property type="term" value="C:plasma membrane"/>
    <property type="evidence" value="ECO:0007669"/>
    <property type="project" value="UniProtKB-SubCell"/>
</dbReference>
<feature type="transmembrane region" description="Helical" evidence="8">
    <location>
        <begin position="103"/>
        <end position="123"/>
    </location>
</feature>
<evidence type="ECO:0000256" key="5">
    <source>
        <dbReference type="ARBA" id="ARBA00022989"/>
    </source>
</evidence>
<feature type="transmembrane region" description="Helical" evidence="8">
    <location>
        <begin position="162"/>
        <end position="179"/>
    </location>
</feature>
<dbReference type="GO" id="GO:0046872">
    <property type="term" value="F:metal ion binding"/>
    <property type="evidence" value="ECO:0007669"/>
    <property type="project" value="UniProtKB-KW"/>
</dbReference>
<feature type="transmembrane region" description="Helical" evidence="8">
    <location>
        <begin position="75"/>
        <end position="91"/>
    </location>
</feature>
<gene>
    <name evidence="9" type="primary">wecA</name>
    <name evidence="9" type="ORF">AXFE_18910</name>
</gene>
<dbReference type="AlphaFoldDB" id="A0A0D8HH53"/>
<dbReference type="GO" id="GO:0016780">
    <property type="term" value="F:phosphotransferase activity, for other substituted phosphate groups"/>
    <property type="evidence" value="ECO:0007669"/>
    <property type="project" value="InterPro"/>
</dbReference>
<feature type="transmembrane region" description="Helical" evidence="8">
    <location>
        <begin position="130"/>
        <end position="150"/>
    </location>
</feature>
<evidence type="ECO:0000256" key="8">
    <source>
        <dbReference type="SAM" id="Phobius"/>
    </source>
</evidence>
<evidence type="ECO:0000313" key="9">
    <source>
        <dbReference type="EMBL" id="KJF17258.1"/>
    </source>
</evidence>
<dbReference type="PANTHER" id="PTHR22926:SF3">
    <property type="entry name" value="UNDECAPRENYL-PHOSPHATE ALPHA-N-ACETYLGLUCOSAMINYL 1-PHOSPHATE TRANSFERASE"/>
    <property type="match status" value="1"/>
</dbReference>
<keyword evidence="7" id="KW-0460">Magnesium</keyword>
<dbReference type="GO" id="GO:0044038">
    <property type="term" value="P:cell wall macromolecule biosynthetic process"/>
    <property type="evidence" value="ECO:0007669"/>
    <property type="project" value="TreeGrafter"/>
</dbReference>
<accession>A0A0D8HH53</accession>
<keyword evidence="7" id="KW-0479">Metal-binding</keyword>
<keyword evidence="4 8" id="KW-0812">Transmembrane</keyword>
<dbReference type="PROSITE" id="PS01348">
    <property type="entry name" value="MRAY_2"/>
    <property type="match status" value="1"/>
</dbReference>
<sequence length="387" mass="41542">MVFLVAAVTTYLLTFVVRRYANRIGAVVLPDARMVHEHPTATVGGLAMVGGFIVAMAVAYFMGGFSLIFHGSSEALGVVLAALVMAGVGLIDDLKDVSAPAKVAGQVLSASLLTFFGATMFYFRVPFAGVVVLAPSFVPLLTALWVVAMANAVNLIDGLDGLASGIVGIASFSFFIYAYKLVQLGSLSSNSIGPLIAVIVAAVCVGFLPHNFHPAKIFMGDTGALFLGLLMAASTSVVGGRTSDVSGETFFFFAPLFIPFVILGVPMTDMVFAIIRRTAKRMSVSTPDKAHLHHRLLQMGHGHRRSVLILWAWTVVLSGMVLIPLFTNRGNALIPVLLAALGIMLYTLFQPAIRSRTLAKPFPRVKLFLSRFSRLNQGRVRGNHFRR</sequence>
<dbReference type="InterPro" id="IPR000715">
    <property type="entry name" value="Glycosyl_transferase_4"/>
</dbReference>
<name>A0A0D8HH53_9ACTN</name>
<evidence type="ECO:0000256" key="4">
    <source>
        <dbReference type="ARBA" id="ARBA00022692"/>
    </source>
</evidence>
<evidence type="ECO:0000256" key="7">
    <source>
        <dbReference type="PIRSR" id="PIRSR600715-1"/>
    </source>
</evidence>
<evidence type="ECO:0000256" key="6">
    <source>
        <dbReference type="ARBA" id="ARBA00023136"/>
    </source>
</evidence>
<feature type="binding site" evidence="7">
    <location>
        <position position="154"/>
    </location>
    <ligand>
        <name>Mg(2+)</name>
        <dbReference type="ChEBI" id="CHEBI:18420"/>
    </ligand>
</feature>
<feature type="transmembrane region" description="Helical" evidence="8">
    <location>
        <begin position="250"/>
        <end position="275"/>
    </location>
</feature>
<feature type="binding site" evidence="7">
    <location>
        <position position="221"/>
    </location>
    <ligand>
        <name>Mg(2+)</name>
        <dbReference type="ChEBI" id="CHEBI:18420"/>
    </ligand>
</feature>
<evidence type="ECO:0000256" key="2">
    <source>
        <dbReference type="ARBA" id="ARBA00022475"/>
    </source>
</evidence>
<dbReference type="CDD" id="cd06853">
    <property type="entry name" value="GT_WecA_like"/>
    <property type="match status" value="1"/>
</dbReference>
<evidence type="ECO:0000313" key="10">
    <source>
        <dbReference type="Proteomes" id="UP000032360"/>
    </source>
</evidence>
<keyword evidence="10" id="KW-1185">Reference proteome</keyword>
<dbReference type="InterPro" id="IPR018480">
    <property type="entry name" value="PNAcMuramoyl-5peptid_Trfase_CS"/>
</dbReference>
<comment type="caution">
    <text evidence="9">The sequence shown here is derived from an EMBL/GenBank/DDBJ whole genome shotgun (WGS) entry which is preliminary data.</text>
</comment>
<protein>
    <submittedName>
        <fullName evidence="9">Decaprenyl-phosphate N-acetylglucosaminephosphotransferase</fullName>
        <ecNumber evidence="9">2.7.8.35</ecNumber>
    </submittedName>
</protein>
<keyword evidence="6 8" id="KW-0472">Membrane</keyword>
<dbReference type="Pfam" id="PF00953">
    <property type="entry name" value="Glycos_transf_4"/>
    <property type="match status" value="1"/>
</dbReference>
<evidence type="ECO:0000256" key="3">
    <source>
        <dbReference type="ARBA" id="ARBA00022679"/>
    </source>
</evidence>
<organism evidence="9 10">
    <name type="scientific">Acidithrix ferrooxidans</name>
    <dbReference type="NCBI Taxonomy" id="1280514"/>
    <lineage>
        <taxon>Bacteria</taxon>
        <taxon>Bacillati</taxon>
        <taxon>Actinomycetota</taxon>
        <taxon>Acidimicrobiia</taxon>
        <taxon>Acidimicrobiales</taxon>
        <taxon>Acidimicrobiaceae</taxon>
        <taxon>Acidithrix</taxon>
    </lineage>
</organism>
<dbReference type="GO" id="GO:0071555">
    <property type="term" value="P:cell wall organization"/>
    <property type="evidence" value="ECO:0007669"/>
    <property type="project" value="TreeGrafter"/>
</dbReference>
<feature type="transmembrane region" description="Helical" evidence="8">
    <location>
        <begin position="191"/>
        <end position="209"/>
    </location>
</feature>
<keyword evidence="5 8" id="KW-1133">Transmembrane helix</keyword>
<dbReference type="EMBL" id="JXYS01000060">
    <property type="protein sequence ID" value="KJF17258.1"/>
    <property type="molecule type" value="Genomic_DNA"/>
</dbReference>
<feature type="transmembrane region" description="Helical" evidence="8">
    <location>
        <begin position="332"/>
        <end position="349"/>
    </location>
</feature>
<dbReference type="PANTHER" id="PTHR22926">
    <property type="entry name" value="PHOSPHO-N-ACETYLMURAMOYL-PENTAPEPTIDE-TRANSFERASE"/>
    <property type="match status" value="1"/>
</dbReference>
<dbReference type="PATRIC" id="fig|1280514.3.peg.2487"/>
<dbReference type="GO" id="GO:0009103">
    <property type="term" value="P:lipopolysaccharide biosynthetic process"/>
    <property type="evidence" value="ECO:0007669"/>
    <property type="project" value="TreeGrafter"/>
</dbReference>
<keyword evidence="3 9" id="KW-0808">Transferase</keyword>
<comment type="cofactor">
    <cofactor evidence="7">
        <name>Mg(2+)</name>
        <dbReference type="ChEBI" id="CHEBI:18420"/>
    </cofactor>
</comment>
<feature type="transmembrane region" description="Helical" evidence="8">
    <location>
        <begin position="43"/>
        <end position="63"/>
    </location>
</feature>
<keyword evidence="2" id="KW-1003">Cell membrane</keyword>
<dbReference type="Proteomes" id="UP000032360">
    <property type="component" value="Unassembled WGS sequence"/>
</dbReference>
<dbReference type="STRING" id="1280514.AXFE_18910"/>
<comment type="subcellular location">
    <subcellularLocation>
        <location evidence="1">Cell membrane</location>
        <topology evidence="1">Multi-pass membrane protein</topology>
    </subcellularLocation>
</comment>
<dbReference type="EC" id="2.7.8.35" evidence="9"/>
<reference evidence="9 10" key="1">
    <citation type="submission" date="2015-01" db="EMBL/GenBank/DDBJ databases">
        <title>Draft genome of the acidophilic iron oxidizer Acidithrix ferrooxidans strain Py-F3.</title>
        <authorList>
            <person name="Poehlein A."/>
            <person name="Eisen S."/>
            <person name="Schloemann M."/>
            <person name="Johnson B.D."/>
            <person name="Daniel R."/>
            <person name="Muehling M."/>
        </authorList>
    </citation>
    <scope>NUCLEOTIDE SEQUENCE [LARGE SCALE GENOMIC DNA]</scope>
    <source>
        <strain evidence="9 10">Py-F3</strain>
    </source>
</reference>
<feature type="transmembrane region" description="Helical" evidence="8">
    <location>
        <begin position="307"/>
        <end position="326"/>
    </location>
</feature>
<evidence type="ECO:0000256" key="1">
    <source>
        <dbReference type="ARBA" id="ARBA00004651"/>
    </source>
</evidence>
<proteinExistence type="predicted"/>